<feature type="transmembrane region" description="Helical" evidence="8">
    <location>
        <begin position="195"/>
        <end position="218"/>
    </location>
</feature>
<evidence type="ECO:0000256" key="1">
    <source>
        <dbReference type="ARBA" id="ARBA00004141"/>
    </source>
</evidence>
<evidence type="ECO:0000256" key="3">
    <source>
        <dbReference type="ARBA" id="ARBA00022989"/>
    </source>
</evidence>
<keyword evidence="6" id="KW-0675">Receptor</keyword>
<feature type="transmembrane region" description="Helical" evidence="8">
    <location>
        <begin position="295"/>
        <end position="319"/>
    </location>
</feature>
<dbReference type="Gene3D" id="1.20.1070.10">
    <property type="entry name" value="Rhodopsin 7-helix transmembrane proteins"/>
    <property type="match status" value="1"/>
</dbReference>
<dbReference type="InterPro" id="IPR050125">
    <property type="entry name" value="GPCR_opsins"/>
</dbReference>
<accession>A0A8B6FGB5</accession>
<keyword evidence="5 8" id="KW-0472">Membrane</keyword>
<feature type="transmembrane region" description="Helical" evidence="8">
    <location>
        <begin position="150"/>
        <end position="171"/>
    </location>
</feature>
<name>A0A8B6FGB5_MYTGA</name>
<dbReference type="InterPro" id="IPR017452">
    <property type="entry name" value="GPCR_Rhodpsn_7TM"/>
</dbReference>
<dbReference type="AlphaFoldDB" id="A0A8B6FGB5"/>
<dbReference type="OrthoDB" id="6092614at2759"/>
<keyword evidence="3 8" id="KW-1133">Transmembrane helix</keyword>
<feature type="transmembrane region" description="Helical" evidence="8">
    <location>
        <begin position="262"/>
        <end position="289"/>
    </location>
</feature>
<protein>
    <submittedName>
        <fullName evidence="10">C-opsin</fullName>
    </submittedName>
</protein>
<dbReference type="SUPFAM" id="SSF81321">
    <property type="entry name" value="Family A G protein-coupled receptor-like"/>
    <property type="match status" value="1"/>
</dbReference>
<evidence type="ECO:0000313" key="10">
    <source>
        <dbReference type="EMBL" id="VDI49748.1"/>
    </source>
</evidence>
<comment type="subcellular location">
    <subcellularLocation>
        <location evidence="1">Membrane</location>
        <topology evidence="1">Multi-pass membrane protein</topology>
    </subcellularLocation>
</comment>
<dbReference type="InterPro" id="IPR000276">
    <property type="entry name" value="GPCR_Rhodpsn"/>
</dbReference>
<evidence type="ECO:0000256" key="8">
    <source>
        <dbReference type="SAM" id="Phobius"/>
    </source>
</evidence>
<dbReference type="Proteomes" id="UP000596742">
    <property type="component" value="Unassembled WGS sequence"/>
</dbReference>
<feature type="transmembrane region" description="Helical" evidence="8">
    <location>
        <begin position="34"/>
        <end position="58"/>
    </location>
</feature>
<feature type="domain" description="G-protein coupled receptors family 1 profile" evidence="9">
    <location>
        <begin position="48"/>
        <end position="316"/>
    </location>
</feature>
<dbReference type="PANTHER" id="PTHR24240">
    <property type="entry name" value="OPSIN"/>
    <property type="match status" value="1"/>
</dbReference>
<dbReference type="Pfam" id="PF00001">
    <property type="entry name" value="7tm_1"/>
    <property type="match status" value="1"/>
</dbReference>
<organism evidence="10 11">
    <name type="scientific">Mytilus galloprovincialis</name>
    <name type="common">Mediterranean mussel</name>
    <dbReference type="NCBI Taxonomy" id="29158"/>
    <lineage>
        <taxon>Eukaryota</taxon>
        <taxon>Metazoa</taxon>
        <taxon>Spiralia</taxon>
        <taxon>Lophotrochozoa</taxon>
        <taxon>Mollusca</taxon>
        <taxon>Bivalvia</taxon>
        <taxon>Autobranchia</taxon>
        <taxon>Pteriomorphia</taxon>
        <taxon>Mytilida</taxon>
        <taxon>Mytiloidea</taxon>
        <taxon>Mytilidae</taxon>
        <taxon>Mytilinae</taxon>
        <taxon>Mytilus</taxon>
    </lineage>
</organism>
<dbReference type="PROSITE" id="PS50262">
    <property type="entry name" value="G_PROTEIN_RECEP_F1_2"/>
    <property type="match status" value="1"/>
</dbReference>
<evidence type="ECO:0000259" key="9">
    <source>
        <dbReference type="PROSITE" id="PS50262"/>
    </source>
</evidence>
<feature type="transmembrane region" description="Helical" evidence="8">
    <location>
        <begin position="70"/>
        <end position="92"/>
    </location>
</feature>
<reference evidence="10" key="1">
    <citation type="submission" date="2018-11" db="EMBL/GenBank/DDBJ databases">
        <authorList>
            <person name="Alioto T."/>
            <person name="Alioto T."/>
        </authorList>
    </citation>
    <scope>NUCLEOTIDE SEQUENCE</scope>
</reference>
<dbReference type="EMBL" id="UYJE01006868">
    <property type="protein sequence ID" value="VDI49748.1"/>
    <property type="molecule type" value="Genomic_DNA"/>
</dbReference>
<evidence type="ECO:0000256" key="7">
    <source>
        <dbReference type="ARBA" id="ARBA00023224"/>
    </source>
</evidence>
<dbReference type="GO" id="GO:0004930">
    <property type="term" value="F:G protein-coupled receptor activity"/>
    <property type="evidence" value="ECO:0007669"/>
    <property type="project" value="UniProtKB-KW"/>
</dbReference>
<evidence type="ECO:0000313" key="11">
    <source>
        <dbReference type="Proteomes" id="UP000596742"/>
    </source>
</evidence>
<dbReference type="GO" id="GO:0016020">
    <property type="term" value="C:membrane"/>
    <property type="evidence" value="ECO:0007669"/>
    <property type="project" value="UniProtKB-SubCell"/>
</dbReference>
<keyword evidence="11" id="KW-1185">Reference proteome</keyword>
<keyword evidence="7" id="KW-0807">Transducer</keyword>
<proteinExistence type="predicted"/>
<evidence type="ECO:0000256" key="6">
    <source>
        <dbReference type="ARBA" id="ARBA00023170"/>
    </source>
</evidence>
<evidence type="ECO:0000256" key="4">
    <source>
        <dbReference type="ARBA" id="ARBA00023040"/>
    </source>
</evidence>
<dbReference type="PRINTS" id="PR00237">
    <property type="entry name" value="GPCRRHODOPSN"/>
</dbReference>
<sequence>MHSANSRVTLNITEANETLETAKSLLTESDYLAVASYLVILGIIAILANSFVIFVLLKGEVSYYRIHKKLLLNIAIADLMLSLIAFPFFASSSFANRWLFSDIGCTFAGFWIFLLAQNDMNTHAAIAVYRYIIICQPSYEYYLKRKNASLYILGTVWGHTLLFTGLPLVGWSRYQQEAFGTSCTIAWDDNRPAELAYNIVIIIACYCVHVVIFIFCYYKIINEFSSAKRCLARLREEVITDRETLRLELMLKYHKVMTYRKVTVASLAMVAAFMIAWTPYAILGAYVMYDTNVPAWVLLTPTMFAKSSTVLSPLSCALFSGSFRTAAKQLFCKNEEVLDEVQNGSVLRPLASNHSSPEFVQKEVRVTLYKGELTINDIFVGNFDNMEL</sequence>
<evidence type="ECO:0000256" key="2">
    <source>
        <dbReference type="ARBA" id="ARBA00022692"/>
    </source>
</evidence>
<keyword evidence="4" id="KW-0297">G-protein coupled receptor</keyword>
<comment type="caution">
    <text evidence="10">The sequence shown here is derived from an EMBL/GenBank/DDBJ whole genome shotgun (WGS) entry which is preliminary data.</text>
</comment>
<keyword evidence="2 8" id="KW-0812">Transmembrane</keyword>
<evidence type="ECO:0000256" key="5">
    <source>
        <dbReference type="ARBA" id="ARBA00023136"/>
    </source>
</evidence>
<gene>
    <name evidence="10" type="ORF">MGAL_10B054838</name>
</gene>